<dbReference type="SMART" id="SM00473">
    <property type="entry name" value="PAN_AP"/>
    <property type="match status" value="1"/>
</dbReference>
<keyword evidence="6 11" id="KW-0547">Nucleotide-binding</keyword>
<dbReference type="Pfam" id="PF00954">
    <property type="entry name" value="S_locus_glycop"/>
    <property type="match status" value="1"/>
</dbReference>
<feature type="compositionally biased region" description="Polar residues" evidence="12">
    <location>
        <begin position="864"/>
        <end position="874"/>
    </location>
</feature>
<dbReference type="Pfam" id="PF08276">
    <property type="entry name" value="PAN_2"/>
    <property type="match status" value="1"/>
</dbReference>
<evidence type="ECO:0000256" key="9">
    <source>
        <dbReference type="ARBA" id="ARBA00023157"/>
    </source>
</evidence>
<comment type="subcellular location">
    <subcellularLocation>
        <location evidence="1">Cell membrane</location>
        <topology evidence="1">Single-pass type I membrane protein</topology>
    </subcellularLocation>
</comment>
<dbReference type="CDD" id="cd00028">
    <property type="entry name" value="B_lectin"/>
    <property type="match status" value="1"/>
</dbReference>
<dbReference type="InterPro" id="IPR011009">
    <property type="entry name" value="Kinase-like_dom_sf"/>
</dbReference>
<keyword evidence="4 11" id="KW-0808">Transferase</keyword>
<dbReference type="SMART" id="SM00220">
    <property type="entry name" value="S_TKc"/>
    <property type="match status" value="1"/>
</dbReference>
<dbReference type="Pfam" id="PF00069">
    <property type="entry name" value="Pkinase"/>
    <property type="match status" value="1"/>
</dbReference>
<dbReference type="Proteomes" id="UP001291926">
    <property type="component" value="Unassembled WGS sequence"/>
</dbReference>
<feature type="transmembrane region" description="Helical" evidence="13">
    <location>
        <begin position="479"/>
        <end position="502"/>
    </location>
</feature>
<keyword evidence="5 14" id="KW-0732">Signal</keyword>
<dbReference type="InterPro" id="IPR024171">
    <property type="entry name" value="SRK-like_kinase"/>
</dbReference>
<dbReference type="InterPro" id="IPR036426">
    <property type="entry name" value="Bulb-type_lectin_dom_sf"/>
</dbReference>
<dbReference type="EMBL" id="JAYDYQ010002533">
    <property type="protein sequence ID" value="KAK4485154.1"/>
    <property type="molecule type" value="Genomic_DNA"/>
</dbReference>
<dbReference type="SUPFAM" id="SSF51110">
    <property type="entry name" value="alpha-D-mannose-specific plant lectins"/>
    <property type="match status" value="1"/>
</dbReference>
<evidence type="ECO:0000259" key="15">
    <source>
        <dbReference type="PROSITE" id="PS50011"/>
    </source>
</evidence>
<dbReference type="InterPro" id="IPR000719">
    <property type="entry name" value="Prot_kinase_dom"/>
</dbReference>
<keyword evidence="13" id="KW-0812">Transmembrane</keyword>
<gene>
    <name evidence="18" type="ORF">RD792_007767</name>
</gene>
<evidence type="ECO:0000256" key="1">
    <source>
        <dbReference type="ARBA" id="ARBA00004251"/>
    </source>
</evidence>
<evidence type="ECO:0000313" key="19">
    <source>
        <dbReference type="Proteomes" id="UP001291926"/>
    </source>
</evidence>
<evidence type="ECO:0000256" key="2">
    <source>
        <dbReference type="ARBA" id="ARBA00022475"/>
    </source>
</evidence>
<feature type="domain" description="Protein kinase" evidence="15">
    <location>
        <begin position="556"/>
        <end position="842"/>
    </location>
</feature>
<feature type="signal peptide" evidence="14">
    <location>
        <begin position="1"/>
        <end position="22"/>
    </location>
</feature>
<dbReference type="Pfam" id="PF01453">
    <property type="entry name" value="B_lectin"/>
    <property type="match status" value="1"/>
</dbReference>
<keyword evidence="3 11" id="KW-0723">Serine/threonine-protein kinase</keyword>
<keyword evidence="19" id="KW-1185">Reference proteome</keyword>
<dbReference type="PANTHER" id="PTHR27002">
    <property type="entry name" value="RECEPTOR-LIKE SERINE/THREONINE-PROTEIN KINASE SD1-8"/>
    <property type="match status" value="1"/>
</dbReference>
<dbReference type="CDD" id="cd01098">
    <property type="entry name" value="PAN_AP_plant"/>
    <property type="match status" value="1"/>
</dbReference>
<feature type="domain" description="Apple" evidence="17">
    <location>
        <begin position="338"/>
        <end position="421"/>
    </location>
</feature>
<keyword evidence="13" id="KW-1133">Transmembrane helix</keyword>
<evidence type="ECO:0000256" key="5">
    <source>
        <dbReference type="ARBA" id="ARBA00022729"/>
    </source>
</evidence>
<comment type="similarity">
    <text evidence="11">Belongs to the protein kinase superfamily. Ser/Thr protein kinase family.</text>
</comment>
<feature type="domain" description="Bulb-type lectin" evidence="16">
    <location>
        <begin position="25"/>
        <end position="146"/>
    </location>
</feature>
<keyword evidence="13" id="KW-0472">Membrane</keyword>
<accession>A0ABR0D7A0</accession>
<dbReference type="Gene3D" id="3.30.200.20">
    <property type="entry name" value="Phosphorylase Kinase, domain 1"/>
    <property type="match status" value="1"/>
</dbReference>
<dbReference type="InterPro" id="IPR000858">
    <property type="entry name" value="S_locus_glycoprot_dom"/>
</dbReference>
<comment type="caution">
    <text evidence="18">The sequence shown here is derived from an EMBL/GenBank/DDBJ whole genome shotgun (WGS) entry which is preliminary data.</text>
</comment>
<evidence type="ECO:0000256" key="12">
    <source>
        <dbReference type="SAM" id="MobiDB-lite"/>
    </source>
</evidence>
<dbReference type="InterPro" id="IPR001480">
    <property type="entry name" value="Bulb-type_lectin_dom"/>
</dbReference>
<sequence length="874" mass="98654">MPFYPFLESLLAFLCILTLGFCIETDTITRSLVIKDPDSIVSNGRVYRLGFFSPENGPNRYFGIWNNVSETSIIWVANRNKPLVNDSSGTITISEDGNVVLMNRENVVLWSSNVTNSSRNTSAQLQDSGNLVLRDNTNGRVIWQSFRHPGNAFVPTMKITNNINTGVKVMLTSWKTLTDPDFGTFSAGIEALSIPQVFIWNGTRPHWRSGPWNGLILTGVTDMYAVYLDGYSMTRESDGTVSFTRDYYARLLMKIILMPNGSFVQTMWDVAKRDWNVTWVVPIDDCDVYGVCGPFANCNNLRKAPICSYLKGYEPVNKEEWGNGNWSSGCVRRVPLQCERSDNSSYKSREDRFSRLTNVKVPDLMEVLPGVKDQCENMCSRNCSCIAYSHDMGIGCMFWRESLIDVRQYPSGGSDLYVRVAYSVLGTSYFFSCFKLFVPKIFFTNIRTYKDPETDFEQTLTNERLIGFVLDRKKDSKPIIIVSVVTGLVAISICVFFSWCWISRKTGSKRKLVSEKGKPYPSGSSAIVLRDDMDEVSLDELPLYSFGMLSDATEQFDEANLLGKGGFGPVYKLGKNGKEIAVKRLSGASGQGLQEFMNEVVVISKLQHRNLVSLIGCCVEKEEKMLIYEYMINRSLDFFLFDPSQGVLDWKKRFNIIEGIGRGLLYLHRDSRLRIIHRDLKPSNVLLDENWNPKISDFGMARIFGGIEDEDQAKTTRVVGTYGYMAPEYAMGGRFSEKSDVFSFGVIVLEIISGRRNTSFYDEEIGLSLLEYAWKLWVDNNFEDLIDERVLSPSFKTEIIRSIHIGLLCVQEFPTNRPTISNVLSMLAGEIADLPLPEQPPFTQKRSREPSSSSQSQSTTGGSNNVSITTLDGR</sequence>
<dbReference type="InterPro" id="IPR008271">
    <property type="entry name" value="Ser/Thr_kinase_AS"/>
</dbReference>
<evidence type="ECO:0000259" key="16">
    <source>
        <dbReference type="PROSITE" id="PS50927"/>
    </source>
</evidence>
<feature type="region of interest" description="Disordered" evidence="12">
    <location>
        <begin position="837"/>
        <end position="874"/>
    </location>
</feature>
<evidence type="ECO:0000256" key="4">
    <source>
        <dbReference type="ARBA" id="ARBA00022679"/>
    </source>
</evidence>
<dbReference type="SMART" id="SM00108">
    <property type="entry name" value="B_lectin"/>
    <property type="match status" value="1"/>
</dbReference>
<evidence type="ECO:0000256" key="10">
    <source>
        <dbReference type="ARBA" id="ARBA00023180"/>
    </source>
</evidence>
<dbReference type="Gene3D" id="2.90.10.10">
    <property type="entry name" value="Bulb-type lectin domain"/>
    <property type="match status" value="1"/>
</dbReference>
<keyword evidence="9" id="KW-1015">Disulfide bond</keyword>
<comment type="catalytic activity">
    <reaction evidence="11">
        <text>L-threonyl-[protein] + ATP = O-phospho-L-threonyl-[protein] + ADP + H(+)</text>
        <dbReference type="Rhea" id="RHEA:46608"/>
        <dbReference type="Rhea" id="RHEA-COMP:11060"/>
        <dbReference type="Rhea" id="RHEA-COMP:11605"/>
        <dbReference type="ChEBI" id="CHEBI:15378"/>
        <dbReference type="ChEBI" id="CHEBI:30013"/>
        <dbReference type="ChEBI" id="CHEBI:30616"/>
        <dbReference type="ChEBI" id="CHEBI:61977"/>
        <dbReference type="ChEBI" id="CHEBI:456216"/>
        <dbReference type="EC" id="2.7.11.1"/>
    </reaction>
</comment>
<evidence type="ECO:0000256" key="14">
    <source>
        <dbReference type="SAM" id="SignalP"/>
    </source>
</evidence>
<feature type="chain" id="PRO_5046222628" description="Receptor-like serine/threonine-protein kinase" evidence="14">
    <location>
        <begin position="23"/>
        <end position="874"/>
    </location>
</feature>
<reference evidence="18 19" key="1">
    <citation type="journal article" date="2023" name="bioRxiv">
        <title>Genome report: Whole genome sequence and annotation of Penstemon davidsonii.</title>
        <authorList>
            <person name="Ostevik K.L."/>
            <person name="Alabady M."/>
            <person name="Zhang M."/>
            <person name="Rausher M.D."/>
        </authorList>
    </citation>
    <scope>NUCLEOTIDE SEQUENCE [LARGE SCALE GENOMIC DNA]</scope>
    <source>
        <strain evidence="18">DNT005</strain>
        <tissue evidence="18">Whole leaf</tissue>
    </source>
</reference>
<dbReference type="PIRSF" id="PIRSF000641">
    <property type="entry name" value="SRK"/>
    <property type="match status" value="1"/>
</dbReference>
<evidence type="ECO:0000256" key="7">
    <source>
        <dbReference type="ARBA" id="ARBA00022777"/>
    </source>
</evidence>
<keyword evidence="2" id="KW-1003">Cell membrane</keyword>
<dbReference type="PROSITE" id="PS00108">
    <property type="entry name" value="PROTEIN_KINASE_ST"/>
    <property type="match status" value="1"/>
</dbReference>
<dbReference type="PROSITE" id="PS50948">
    <property type="entry name" value="PAN"/>
    <property type="match status" value="1"/>
</dbReference>
<evidence type="ECO:0000256" key="11">
    <source>
        <dbReference type="PIRNR" id="PIRNR000641"/>
    </source>
</evidence>
<evidence type="ECO:0000313" key="18">
    <source>
        <dbReference type="EMBL" id="KAK4485154.1"/>
    </source>
</evidence>
<evidence type="ECO:0000256" key="13">
    <source>
        <dbReference type="SAM" id="Phobius"/>
    </source>
</evidence>
<keyword evidence="10" id="KW-0325">Glycoprotein</keyword>
<evidence type="ECO:0000256" key="6">
    <source>
        <dbReference type="ARBA" id="ARBA00022741"/>
    </source>
</evidence>
<dbReference type="SUPFAM" id="SSF56112">
    <property type="entry name" value="Protein kinase-like (PK-like)"/>
    <property type="match status" value="1"/>
</dbReference>
<evidence type="ECO:0000259" key="17">
    <source>
        <dbReference type="PROSITE" id="PS50948"/>
    </source>
</evidence>
<evidence type="ECO:0000256" key="8">
    <source>
        <dbReference type="ARBA" id="ARBA00022840"/>
    </source>
</evidence>
<organism evidence="18 19">
    <name type="scientific">Penstemon davidsonii</name>
    <dbReference type="NCBI Taxonomy" id="160366"/>
    <lineage>
        <taxon>Eukaryota</taxon>
        <taxon>Viridiplantae</taxon>
        <taxon>Streptophyta</taxon>
        <taxon>Embryophyta</taxon>
        <taxon>Tracheophyta</taxon>
        <taxon>Spermatophyta</taxon>
        <taxon>Magnoliopsida</taxon>
        <taxon>eudicotyledons</taxon>
        <taxon>Gunneridae</taxon>
        <taxon>Pentapetalae</taxon>
        <taxon>asterids</taxon>
        <taxon>lamiids</taxon>
        <taxon>Lamiales</taxon>
        <taxon>Plantaginaceae</taxon>
        <taxon>Cheloneae</taxon>
        <taxon>Penstemon</taxon>
    </lineage>
</organism>
<protein>
    <recommendedName>
        <fullName evidence="11">Receptor-like serine/threonine-protein kinase</fullName>
        <ecNumber evidence="11">2.7.11.1</ecNumber>
    </recommendedName>
</protein>
<dbReference type="EC" id="2.7.11.1" evidence="11"/>
<feature type="compositionally biased region" description="Low complexity" evidence="12">
    <location>
        <begin position="851"/>
        <end position="863"/>
    </location>
</feature>
<comment type="catalytic activity">
    <reaction evidence="11">
        <text>L-seryl-[protein] + ATP = O-phospho-L-seryl-[protein] + ADP + H(+)</text>
        <dbReference type="Rhea" id="RHEA:17989"/>
        <dbReference type="Rhea" id="RHEA-COMP:9863"/>
        <dbReference type="Rhea" id="RHEA-COMP:11604"/>
        <dbReference type="ChEBI" id="CHEBI:15378"/>
        <dbReference type="ChEBI" id="CHEBI:29999"/>
        <dbReference type="ChEBI" id="CHEBI:30616"/>
        <dbReference type="ChEBI" id="CHEBI:83421"/>
        <dbReference type="ChEBI" id="CHEBI:456216"/>
        <dbReference type="EC" id="2.7.11.1"/>
    </reaction>
</comment>
<proteinExistence type="inferred from homology"/>
<dbReference type="PANTHER" id="PTHR27002:SF1082">
    <property type="entry name" value="OS06G0693000 PROTEIN"/>
    <property type="match status" value="1"/>
</dbReference>
<dbReference type="PROSITE" id="PS50011">
    <property type="entry name" value="PROTEIN_KINASE_DOM"/>
    <property type="match status" value="1"/>
</dbReference>
<dbReference type="PROSITE" id="PS50927">
    <property type="entry name" value="BULB_LECTIN"/>
    <property type="match status" value="1"/>
</dbReference>
<evidence type="ECO:0000256" key="3">
    <source>
        <dbReference type="ARBA" id="ARBA00022527"/>
    </source>
</evidence>
<dbReference type="Gene3D" id="1.10.510.10">
    <property type="entry name" value="Transferase(Phosphotransferase) domain 1"/>
    <property type="match status" value="1"/>
</dbReference>
<dbReference type="InterPro" id="IPR003609">
    <property type="entry name" value="Pan_app"/>
</dbReference>
<keyword evidence="7 11" id="KW-0418">Kinase</keyword>
<name>A0ABR0D7A0_9LAMI</name>
<keyword evidence="8 11" id="KW-0067">ATP-binding</keyword>
<dbReference type="CDD" id="cd14066">
    <property type="entry name" value="STKc_IRAK"/>
    <property type="match status" value="1"/>
</dbReference>